<dbReference type="EMBL" id="JABBYC010000011">
    <property type="protein sequence ID" value="MBL0886428.1"/>
    <property type="molecule type" value="Genomic_DNA"/>
</dbReference>
<dbReference type="Gene3D" id="3.90.25.10">
    <property type="entry name" value="UDP-galactose 4-epimerase, domain 1"/>
    <property type="match status" value="1"/>
</dbReference>
<comment type="caution">
    <text evidence="2">The sequence shown here is derived from an EMBL/GenBank/DDBJ whole genome shotgun (WGS) entry which is preliminary data.</text>
</comment>
<keyword evidence="3" id="KW-1185">Reference proteome</keyword>
<evidence type="ECO:0000313" key="2">
    <source>
        <dbReference type="EMBL" id="MBL0886428.1"/>
    </source>
</evidence>
<dbReference type="RefSeq" id="WP_201846354.1">
    <property type="nucleotide sequence ID" value="NZ_JABBYC010000011.1"/>
</dbReference>
<sequence>MDITAAHPSSFAVIGATGKTGRRVADLLEAGGHTVRRLARGTTPAFDWERPDGWAQALHGVERLYVTYVPDLAAPGADLAITRLTDAAREAGVRRVVLLSGRGEQGARQCEDVVLGSGIPATVVSASWFAQNFTEGALADALETGVLALPAANVREPFVDVADIAAVVTRVLTTDGHEGRRYELTGPDSLTFTEAAALLTDLTGRAVQYVPMGFEEFHAAVAAEAGDDAATLLTELCREVFDGRNEAPADGVRQVLGREPRGLRDVLTDALAGSRTA</sequence>
<protein>
    <submittedName>
        <fullName evidence="2">NmrA family NAD(P)-binding protein</fullName>
    </submittedName>
</protein>
<dbReference type="InterPro" id="IPR036291">
    <property type="entry name" value="NAD(P)-bd_dom_sf"/>
</dbReference>
<name>A0ABS1LKR8_9MICO</name>
<gene>
    <name evidence="2" type="ORF">HGK34_09120</name>
</gene>
<organism evidence="2 3">
    <name type="scientific">Myceligenerans indicum</name>
    <dbReference type="NCBI Taxonomy" id="2593663"/>
    <lineage>
        <taxon>Bacteria</taxon>
        <taxon>Bacillati</taxon>
        <taxon>Actinomycetota</taxon>
        <taxon>Actinomycetes</taxon>
        <taxon>Micrococcales</taxon>
        <taxon>Promicromonosporaceae</taxon>
        <taxon>Myceligenerans</taxon>
    </lineage>
</organism>
<dbReference type="SUPFAM" id="SSF51735">
    <property type="entry name" value="NAD(P)-binding Rossmann-fold domains"/>
    <property type="match status" value="1"/>
</dbReference>
<accession>A0ABS1LKR8</accession>
<dbReference type="Proteomes" id="UP000675409">
    <property type="component" value="Unassembled WGS sequence"/>
</dbReference>
<reference evidence="2 3" key="1">
    <citation type="journal article" date="2021" name="Arch. Microbiol.">
        <title>Myceligenerans indicum sp. nov., an actinobacterium isolated from mangrove sediment of Sundarbans, India.</title>
        <authorList>
            <person name="Asha K."/>
            <person name="Bhadury P."/>
        </authorList>
    </citation>
    <scope>NUCLEOTIDE SEQUENCE [LARGE SCALE GENOMIC DNA]</scope>
    <source>
        <strain evidence="2 3">I2</strain>
    </source>
</reference>
<evidence type="ECO:0000259" key="1">
    <source>
        <dbReference type="Pfam" id="PF05368"/>
    </source>
</evidence>
<proteinExistence type="predicted"/>
<dbReference type="PANTHER" id="PTHR43162:SF1">
    <property type="entry name" value="PRESTALK A DIFFERENTIATION PROTEIN A"/>
    <property type="match status" value="1"/>
</dbReference>
<dbReference type="InterPro" id="IPR008030">
    <property type="entry name" value="NmrA-like"/>
</dbReference>
<feature type="domain" description="NmrA-like" evidence="1">
    <location>
        <begin position="11"/>
        <end position="215"/>
    </location>
</feature>
<dbReference type="InterPro" id="IPR051604">
    <property type="entry name" value="Ergot_Alk_Oxidoreductase"/>
</dbReference>
<dbReference type="Pfam" id="PF05368">
    <property type="entry name" value="NmrA"/>
    <property type="match status" value="1"/>
</dbReference>
<dbReference type="Gene3D" id="3.40.50.720">
    <property type="entry name" value="NAD(P)-binding Rossmann-like Domain"/>
    <property type="match status" value="1"/>
</dbReference>
<evidence type="ECO:0000313" key="3">
    <source>
        <dbReference type="Proteomes" id="UP000675409"/>
    </source>
</evidence>
<dbReference type="PANTHER" id="PTHR43162">
    <property type="match status" value="1"/>
</dbReference>